<dbReference type="PATRIC" id="fig|1121326.3.peg.5973"/>
<organism evidence="1 2">
    <name type="scientific">Clostridium magnum DSM 2767</name>
    <dbReference type="NCBI Taxonomy" id="1121326"/>
    <lineage>
        <taxon>Bacteria</taxon>
        <taxon>Bacillati</taxon>
        <taxon>Bacillota</taxon>
        <taxon>Clostridia</taxon>
        <taxon>Eubacteriales</taxon>
        <taxon>Clostridiaceae</taxon>
        <taxon>Clostridium</taxon>
    </lineage>
</organism>
<dbReference type="GO" id="GO:0046983">
    <property type="term" value="F:protein dimerization activity"/>
    <property type="evidence" value="ECO:0007669"/>
    <property type="project" value="InterPro"/>
</dbReference>
<dbReference type="InterPro" id="IPR036638">
    <property type="entry name" value="HLH_DNA-bd_sf"/>
</dbReference>
<reference evidence="1 2" key="1">
    <citation type="submission" date="2016-04" db="EMBL/GenBank/DDBJ databases">
        <title>Genome sequence of Clostridium magnum DSM 2767.</title>
        <authorList>
            <person name="Poehlein A."/>
            <person name="Uhlig R."/>
            <person name="Fischer R."/>
            <person name="Bahl H."/>
            <person name="Daniel R."/>
        </authorList>
    </citation>
    <scope>NUCLEOTIDE SEQUENCE [LARGE SCALE GENOMIC DNA]</scope>
    <source>
        <strain evidence="1 2">DSM 2767</strain>
    </source>
</reference>
<dbReference type="RefSeq" id="WP_073393354.1">
    <property type="nucleotide sequence ID" value="NZ_FQXL01000035.1"/>
</dbReference>
<dbReference type="EMBL" id="LWAE01000014">
    <property type="protein sequence ID" value="KZL88813.1"/>
    <property type="molecule type" value="Genomic_DNA"/>
</dbReference>
<dbReference type="Proteomes" id="UP000076603">
    <property type="component" value="Unassembled WGS sequence"/>
</dbReference>
<accession>A0A162QQ33</accession>
<dbReference type="InterPro" id="IPR037208">
    <property type="entry name" value="Spo0E-like_sf"/>
</dbReference>
<dbReference type="GO" id="GO:0043937">
    <property type="term" value="P:regulation of sporulation"/>
    <property type="evidence" value="ECO:0007669"/>
    <property type="project" value="InterPro"/>
</dbReference>
<dbReference type="AlphaFoldDB" id="A0A162QQ33"/>
<keyword evidence="2" id="KW-1185">Reference proteome</keyword>
<gene>
    <name evidence="1" type="ORF">CLMAG_59060</name>
</gene>
<comment type="caution">
    <text evidence="1">The sequence shown here is derived from an EMBL/GenBank/DDBJ whole genome shotgun (WGS) entry which is preliminary data.</text>
</comment>
<proteinExistence type="predicted"/>
<dbReference type="InterPro" id="IPR018540">
    <property type="entry name" value="Spo0E-like"/>
</dbReference>
<dbReference type="OrthoDB" id="1923056at2"/>
<evidence type="ECO:0000313" key="2">
    <source>
        <dbReference type="Proteomes" id="UP000076603"/>
    </source>
</evidence>
<dbReference type="SUPFAM" id="SSF140500">
    <property type="entry name" value="BAS1536-like"/>
    <property type="match status" value="1"/>
</dbReference>
<dbReference type="Pfam" id="PF09388">
    <property type="entry name" value="SpoOE-like"/>
    <property type="match status" value="1"/>
</dbReference>
<evidence type="ECO:0000313" key="1">
    <source>
        <dbReference type="EMBL" id="KZL88813.1"/>
    </source>
</evidence>
<name>A0A162QQ33_9CLOT</name>
<protein>
    <submittedName>
        <fullName evidence="1">Spo0E like sporulation regulatory protein</fullName>
    </submittedName>
</protein>
<dbReference type="Gene3D" id="4.10.280.10">
    <property type="entry name" value="Helix-loop-helix DNA-binding domain"/>
    <property type="match status" value="1"/>
</dbReference>
<sequence>MNKGTLDKEINSLKETLYTLMTYSNLTDDTVVECSQKLDKLIVEYQNQKNFS</sequence>